<dbReference type="InterPro" id="IPR017642">
    <property type="entry name" value="DNA_S_mod_DndB"/>
</dbReference>
<gene>
    <name evidence="1" type="ORF">SAMN05444483_10495</name>
</gene>
<keyword evidence="2" id="KW-1185">Reference proteome</keyword>
<organism evidence="1 2">
    <name type="scientific">Salegentibacter echinorum</name>
    <dbReference type="NCBI Taxonomy" id="1073325"/>
    <lineage>
        <taxon>Bacteria</taxon>
        <taxon>Pseudomonadati</taxon>
        <taxon>Bacteroidota</taxon>
        <taxon>Flavobacteriia</taxon>
        <taxon>Flavobacteriales</taxon>
        <taxon>Flavobacteriaceae</taxon>
        <taxon>Salegentibacter</taxon>
    </lineage>
</organism>
<dbReference type="Proteomes" id="UP000183945">
    <property type="component" value="Unassembled WGS sequence"/>
</dbReference>
<dbReference type="InterPro" id="IPR017601">
    <property type="entry name" value="DGQHR-contain_dom"/>
</dbReference>
<dbReference type="STRING" id="1073325.SAMN05444483_10495"/>
<accession>A0A1M5GCC0</accession>
<dbReference type="EMBL" id="FQVT01000004">
    <property type="protein sequence ID" value="SHG01318.1"/>
    <property type="molecule type" value="Genomic_DNA"/>
</dbReference>
<protein>
    <submittedName>
        <fullName evidence="1">DGQHR domain-containing protein</fullName>
    </submittedName>
</protein>
<evidence type="ECO:0000313" key="1">
    <source>
        <dbReference type="EMBL" id="SHG01318.1"/>
    </source>
</evidence>
<dbReference type="CDD" id="cd16413">
    <property type="entry name" value="DGQHR_domain"/>
    <property type="match status" value="1"/>
</dbReference>
<sequence>MNNSEYIEVPFIKIQQPIGTFYVCKMSWQQLIDISYADIRDIDESSKNSEFDDYLGIQRKVSKGRIKEISSYVTNLDATFPTSIILHIRSTSLFHKGELLENYDDQFIQDNESEIEEMTNVKIEDNKIYIRRSEQIAKILDGQHRIEGFRNAIDNGETIEDFDFNVTVFVDLDLDDQAQIFSVINKAQTKVNKSLVYDLYEYAKHRSPQKTAHDIVRVLNKSEKSALYKSVKILGTAKDKELETIAQATLAELIIDSISKQPMVDRNLLRKKSIFNSSGLKKETDRKELERRIFRNLFIEEDDDTIYFIINNFYNAVSRKWSRAWKNYPIIEKNILKKSTGIVALFRFMRYLYNYKNKVDENMSESEFSEQLELIDIPDTQFTTEFYKPGSSGQSQLFKDLVYQHKENYMLD</sequence>
<dbReference type="OrthoDB" id="9789139at2"/>
<dbReference type="RefSeq" id="WP_072878594.1">
    <property type="nucleotide sequence ID" value="NZ_FQVT01000004.1"/>
</dbReference>
<dbReference type="Pfam" id="PF14072">
    <property type="entry name" value="DndB"/>
    <property type="match status" value="1"/>
</dbReference>
<dbReference type="NCBIfam" id="TIGR03187">
    <property type="entry name" value="DGQHR"/>
    <property type="match status" value="1"/>
</dbReference>
<dbReference type="AlphaFoldDB" id="A0A1M5GCC0"/>
<proteinExistence type="predicted"/>
<name>A0A1M5GCC0_SALEC</name>
<evidence type="ECO:0000313" key="2">
    <source>
        <dbReference type="Proteomes" id="UP000183945"/>
    </source>
</evidence>
<reference evidence="2" key="1">
    <citation type="submission" date="2016-11" db="EMBL/GenBank/DDBJ databases">
        <authorList>
            <person name="Varghese N."/>
            <person name="Submissions S."/>
        </authorList>
    </citation>
    <scope>NUCLEOTIDE SEQUENCE [LARGE SCALE GENOMIC DNA]</scope>
    <source>
        <strain evidence="2">DSM 24579</strain>
    </source>
</reference>